<keyword evidence="3" id="KW-0732">Signal</keyword>
<comment type="caution">
    <text evidence="7">The sequence shown here is derived from an EMBL/GenBank/DDBJ whole genome shotgun (WGS) entry which is preliminary data.</text>
</comment>
<dbReference type="AlphaFoldDB" id="A0AAE2C7L1"/>
<evidence type="ECO:0000256" key="5">
    <source>
        <dbReference type="ARBA" id="ARBA00023136"/>
    </source>
</evidence>
<sequence length="128" mass="14199">MHMATVPNRIKNQMQDSNIMKWWHPRNQPNNFSGNLLSDDIYVLTNWNASLEILNLSSNSLAGSILNVLTNWNASLEILNLSSNSLAGSILNLMQFLGLTVLSTRNNSPEGNFPLALGSFTKLNIVDL</sequence>
<reference evidence="7" key="1">
    <citation type="submission" date="2020-06" db="EMBL/GenBank/DDBJ databases">
        <authorList>
            <person name="Li T."/>
            <person name="Hu X."/>
            <person name="Zhang T."/>
            <person name="Song X."/>
            <person name="Zhang H."/>
            <person name="Dai N."/>
            <person name="Sheng W."/>
            <person name="Hou X."/>
            <person name="Wei L."/>
        </authorList>
    </citation>
    <scope>NUCLEOTIDE SEQUENCE</scope>
    <source>
        <strain evidence="7">K16</strain>
        <tissue evidence="7">Leaf</tissue>
    </source>
</reference>
<keyword evidence="4" id="KW-1133">Transmembrane helix</keyword>
<evidence type="ECO:0000256" key="3">
    <source>
        <dbReference type="ARBA" id="ARBA00022729"/>
    </source>
</evidence>
<dbReference type="Proteomes" id="UP001289374">
    <property type="component" value="Unassembled WGS sequence"/>
</dbReference>
<keyword evidence="6" id="KW-0325">Glycoprotein</keyword>
<dbReference type="SUPFAM" id="SSF52058">
    <property type="entry name" value="L domain-like"/>
    <property type="match status" value="1"/>
</dbReference>
<dbReference type="Gene3D" id="3.80.10.10">
    <property type="entry name" value="Ribonuclease Inhibitor"/>
    <property type="match status" value="1"/>
</dbReference>
<dbReference type="PANTHER" id="PTHR48063">
    <property type="entry name" value="LRR RECEPTOR-LIKE KINASE"/>
    <property type="match status" value="1"/>
</dbReference>
<dbReference type="EMBL" id="JACGWL010000001">
    <property type="protein sequence ID" value="KAK4411620.1"/>
    <property type="molecule type" value="Genomic_DNA"/>
</dbReference>
<keyword evidence="8" id="KW-1185">Reference proteome</keyword>
<proteinExistence type="predicted"/>
<comment type="subcellular location">
    <subcellularLocation>
        <location evidence="1">Membrane</location>
        <topology evidence="1">Single-pass type I membrane protein</topology>
    </subcellularLocation>
</comment>
<evidence type="ECO:0000313" key="8">
    <source>
        <dbReference type="Proteomes" id="UP001289374"/>
    </source>
</evidence>
<reference evidence="7" key="2">
    <citation type="journal article" date="2024" name="Plant">
        <title>Genomic evolution and insights into agronomic trait innovations of Sesamum species.</title>
        <authorList>
            <person name="Miao H."/>
            <person name="Wang L."/>
            <person name="Qu L."/>
            <person name="Liu H."/>
            <person name="Sun Y."/>
            <person name="Le M."/>
            <person name="Wang Q."/>
            <person name="Wei S."/>
            <person name="Zheng Y."/>
            <person name="Lin W."/>
            <person name="Duan Y."/>
            <person name="Cao H."/>
            <person name="Xiong S."/>
            <person name="Wang X."/>
            <person name="Wei L."/>
            <person name="Li C."/>
            <person name="Ma Q."/>
            <person name="Ju M."/>
            <person name="Zhao R."/>
            <person name="Li G."/>
            <person name="Mu C."/>
            <person name="Tian Q."/>
            <person name="Mei H."/>
            <person name="Zhang T."/>
            <person name="Gao T."/>
            <person name="Zhang H."/>
        </authorList>
    </citation>
    <scope>NUCLEOTIDE SEQUENCE</scope>
    <source>
        <strain evidence="7">K16</strain>
    </source>
</reference>
<dbReference type="GO" id="GO:0016020">
    <property type="term" value="C:membrane"/>
    <property type="evidence" value="ECO:0007669"/>
    <property type="project" value="UniProtKB-SubCell"/>
</dbReference>
<evidence type="ECO:0000256" key="6">
    <source>
        <dbReference type="ARBA" id="ARBA00023180"/>
    </source>
</evidence>
<dbReference type="InterPro" id="IPR032675">
    <property type="entry name" value="LRR_dom_sf"/>
</dbReference>
<dbReference type="InterPro" id="IPR046956">
    <property type="entry name" value="RLP23-like"/>
</dbReference>
<accession>A0AAE2C7L1</accession>
<evidence type="ECO:0000256" key="2">
    <source>
        <dbReference type="ARBA" id="ARBA00022692"/>
    </source>
</evidence>
<name>A0AAE2C7L1_9LAMI</name>
<gene>
    <name evidence="7" type="ORF">Sango_0235000</name>
</gene>
<dbReference type="PANTHER" id="PTHR48063:SF112">
    <property type="entry name" value="RECEPTOR LIKE PROTEIN 30-LIKE"/>
    <property type="match status" value="1"/>
</dbReference>
<evidence type="ECO:0000313" key="7">
    <source>
        <dbReference type="EMBL" id="KAK4411620.1"/>
    </source>
</evidence>
<keyword evidence="5" id="KW-0472">Membrane</keyword>
<organism evidence="7 8">
    <name type="scientific">Sesamum angolense</name>
    <dbReference type="NCBI Taxonomy" id="2727404"/>
    <lineage>
        <taxon>Eukaryota</taxon>
        <taxon>Viridiplantae</taxon>
        <taxon>Streptophyta</taxon>
        <taxon>Embryophyta</taxon>
        <taxon>Tracheophyta</taxon>
        <taxon>Spermatophyta</taxon>
        <taxon>Magnoliopsida</taxon>
        <taxon>eudicotyledons</taxon>
        <taxon>Gunneridae</taxon>
        <taxon>Pentapetalae</taxon>
        <taxon>asterids</taxon>
        <taxon>lamiids</taxon>
        <taxon>Lamiales</taxon>
        <taxon>Pedaliaceae</taxon>
        <taxon>Sesamum</taxon>
    </lineage>
</organism>
<keyword evidence="2" id="KW-0812">Transmembrane</keyword>
<evidence type="ECO:0000256" key="1">
    <source>
        <dbReference type="ARBA" id="ARBA00004479"/>
    </source>
</evidence>
<protein>
    <submittedName>
        <fullName evidence="7">Uncharacterized protein</fullName>
    </submittedName>
</protein>
<evidence type="ECO:0000256" key="4">
    <source>
        <dbReference type="ARBA" id="ARBA00022989"/>
    </source>
</evidence>